<dbReference type="PROSITE" id="PS50181">
    <property type="entry name" value="FBOX"/>
    <property type="match status" value="1"/>
</dbReference>
<evidence type="ECO:0000256" key="1">
    <source>
        <dbReference type="SAM" id="MobiDB-lite"/>
    </source>
</evidence>
<sequence>MSIDKLPVELLIAIFEDVQQQETKPEHSTHCSPQWRVIRQVCRRWHDIADDHPKLWQAVDVLPSKHVLDWGSLCLSKSGTGGLELRFHTPHAMREVCNALYAHAERIQKISAWGEETIRGLHALRRLFLLNLPNVQELHFHFDDNLPWARDIYALDTRFVLTELLGELSPARLPALHTISLRGIFLPWQSPIIRNLRVLRVDRWEENPAVSHEPYDVPSDRFLHVLASCPKLETLSLNVTNTDPHLRPPRHHSTLPVNHFESRALFVPLLAHIRLDPACSVALNGSTGTFDTAAPAYADFLPAPALAAQSFPALARAVAATWHGLTAFSCHTGADEGGAELRLEVKDGREEQRRAPPYPDEALARFCEYMKEAPRLARLTLCACVSKEAYAGPRGRGGAGRRVPGAAKEGGRAGTFVCAREES</sequence>
<dbReference type="OrthoDB" id="2754677at2759"/>
<feature type="domain" description="F-box" evidence="2">
    <location>
        <begin position="1"/>
        <end position="59"/>
    </location>
</feature>
<organism evidence="3 4">
    <name type="scientific">Ganoderma sinense ZZ0214-1</name>
    <dbReference type="NCBI Taxonomy" id="1077348"/>
    <lineage>
        <taxon>Eukaryota</taxon>
        <taxon>Fungi</taxon>
        <taxon>Dikarya</taxon>
        <taxon>Basidiomycota</taxon>
        <taxon>Agaricomycotina</taxon>
        <taxon>Agaricomycetes</taxon>
        <taxon>Polyporales</taxon>
        <taxon>Polyporaceae</taxon>
        <taxon>Ganoderma</taxon>
    </lineage>
</organism>
<proteinExistence type="predicted"/>
<dbReference type="EMBL" id="AYKW01000056">
    <property type="protein sequence ID" value="PIL25395.1"/>
    <property type="molecule type" value="Genomic_DNA"/>
</dbReference>
<name>A0A2G8RV53_9APHY</name>
<gene>
    <name evidence="3" type="ORF">GSI_13285</name>
</gene>
<protein>
    <recommendedName>
        <fullName evidence="2">F-box domain-containing protein</fullName>
    </recommendedName>
</protein>
<reference evidence="3 4" key="1">
    <citation type="journal article" date="2015" name="Sci. Rep.">
        <title>Chromosome-level genome map provides insights into diverse defense mechanisms in the medicinal fungus Ganoderma sinense.</title>
        <authorList>
            <person name="Zhu Y."/>
            <person name="Xu J."/>
            <person name="Sun C."/>
            <person name="Zhou S."/>
            <person name="Xu H."/>
            <person name="Nelson D.R."/>
            <person name="Qian J."/>
            <person name="Song J."/>
            <person name="Luo H."/>
            <person name="Xiang L."/>
            <person name="Li Y."/>
            <person name="Xu Z."/>
            <person name="Ji A."/>
            <person name="Wang L."/>
            <person name="Lu S."/>
            <person name="Hayward A."/>
            <person name="Sun W."/>
            <person name="Li X."/>
            <person name="Schwartz D.C."/>
            <person name="Wang Y."/>
            <person name="Chen S."/>
        </authorList>
    </citation>
    <scope>NUCLEOTIDE SEQUENCE [LARGE SCALE GENOMIC DNA]</scope>
    <source>
        <strain evidence="3 4">ZZ0214-1</strain>
    </source>
</reference>
<accession>A0A2G8RV53</accession>
<evidence type="ECO:0000259" key="2">
    <source>
        <dbReference type="PROSITE" id="PS50181"/>
    </source>
</evidence>
<keyword evidence="4" id="KW-1185">Reference proteome</keyword>
<dbReference type="Proteomes" id="UP000230002">
    <property type="component" value="Unassembled WGS sequence"/>
</dbReference>
<evidence type="ECO:0000313" key="3">
    <source>
        <dbReference type="EMBL" id="PIL25395.1"/>
    </source>
</evidence>
<dbReference type="Gene3D" id="1.20.1280.50">
    <property type="match status" value="1"/>
</dbReference>
<dbReference type="InterPro" id="IPR001810">
    <property type="entry name" value="F-box_dom"/>
</dbReference>
<evidence type="ECO:0000313" key="4">
    <source>
        <dbReference type="Proteomes" id="UP000230002"/>
    </source>
</evidence>
<dbReference type="AlphaFoldDB" id="A0A2G8RV53"/>
<comment type="caution">
    <text evidence="3">The sequence shown here is derived from an EMBL/GenBank/DDBJ whole genome shotgun (WGS) entry which is preliminary data.</text>
</comment>
<dbReference type="Pfam" id="PF12937">
    <property type="entry name" value="F-box-like"/>
    <property type="match status" value="1"/>
</dbReference>
<dbReference type="STRING" id="1077348.A0A2G8RV53"/>
<feature type="region of interest" description="Disordered" evidence="1">
    <location>
        <begin position="394"/>
        <end position="423"/>
    </location>
</feature>